<reference evidence="2 3" key="1">
    <citation type="submission" date="2017-12" db="EMBL/GenBank/DDBJ databases">
        <title>Sequencing, de novo assembly and annotation of complete genome of a new Thraustochytrid species, strain FCC1311.</title>
        <authorList>
            <person name="Sedici K."/>
            <person name="Godart F."/>
            <person name="Aiese Cigliano R."/>
            <person name="Sanseverino W."/>
            <person name="Barakat M."/>
            <person name="Ortet P."/>
            <person name="Marechal E."/>
            <person name="Cagnac O."/>
            <person name="Amato A."/>
        </authorList>
    </citation>
    <scope>NUCLEOTIDE SEQUENCE [LARGE SCALE GENOMIC DNA]</scope>
</reference>
<proteinExistence type="predicted"/>
<dbReference type="InParanoid" id="A0A2R5GCI0"/>
<evidence type="ECO:0000313" key="2">
    <source>
        <dbReference type="EMBL" id="GBG25464.1"/>
    </source>
</evidence>
<dbReference type="AlphaFoldDB" id="A0A2R5GCI0"/>
<sequence length="157" mass="17535">MEDLMNQFLQEKKRKQTTRAKAQIRASKTTVQRRAAAAQTKLRDFEEKHGKDDESSTRAQSSGKNPEPDDADLDEVEAALLKVQGLDKRVQAITDSMNALMKESRQTQARVNAIVPSCDQENGRDDDDDEDNEVQTAEVLQLALRAFGPTSAFVLTQ</sequence>
<keyword evidence="3" id="KW-1185">Reference proteome</keyword>
<gene>
    <name evidence="2" type="ORF">FCC1311_016822</name>
</gene>
<feature type="region of interest" description="Disordered" evidence="1">
    <location>
        <begin position="1"/>
        <end position="74"/>
    </location>
</feature>
<organism evidence="2 3">
    <name type="scientific">Hondaea fermentalgiana</name>
    <dbReference type="NCBI Taxonomy" id="2315210"/>
    <lineage>
        <taxon>Eukaryota</taxon>
        <taxon>Sar</taxon>
        <taxon>Stramenopiles</taxon>
        <taxon>Bigyra</taxon>
        <taxon>Labyrinthulomycetes</taxon>
        <taxon>Thraustochytrida</taxon>
        <taxon>Thraustochytriidae</taxon>
        <taxon>Hondaea</taxon>
    </lineage>
</organism>
<dbReference type="Proteomes" id="UP000241890">
    <property type="component" value="Unassembled WGS sequence"/>
</dbReference>
<accession>A0A2R5GCI0</accession>
<comment type="caution">
    <text evidence="2">The sequence shown here is derived from an EMBL/GenBank/DDBJ whole genome shotgun (WGS) entry which is preliminary data.</text>
</comment>
<feature type="compositionally biased region" description="Basic and acidic residues" evidence="1">
    <location>
        <begin position="41"/>
        <end position="56"/>
    </location>
</feature>
<dbReference type="EMBL" id="BEYU01000012">
    <property type="protein sequence ID" value="GBG25464.1"/>
    <property type="molecule type" value="Genomic_DNA"/>
</dbReference>
<evidence type="ECO:0000313" key="3">
    <source>
        <dbReference type="Proteomes" id="UP000241890"/>
    </source>
</evidence>
<protein>
    <submittedName>
        <fullName evidence="2">Uncharacterized protein</fullName>
    </submittedName>
</protein>
<evidence type="ECO:0000256" key="1">
    <source>
        <dbReference type="SAM" id="MobiDB-lite"/>
    </source>
</evidence>
<name>A0A2R5GCI0_9STRA</name>